<evidence type="ECO:0000256" key="1">
    <source>
        <dbReference type="SAM" id="Phobius"/>
    </source>
</evidence>
<protein>
    <recommendedName>
        <fullName evidence="4">Exopolysaccharide biosynthesis protein</fullName>
    </recommendedName>
</protein>
<keyword evidence="3" id="KW-1185">Reference proteome</keyword>
<gene>
    <name evidence="2" type="ORF">JNB71_23840</name>
</gene>
<name>A0ABS7HGT9_9HYPH</name>
<evidence type="ECO:0000313" key="3">
    <source>
        <dbReference type="Proteomes" id="UP000757604"/>
    </source>
</evidence>
<keyword evidence="1" id="KW-1133">Transmembrane helix</keyword>
<dbReference type="InterPro" id="IPR046071">
    <property type="entry name" value="DUF6030"/>
</dbReference>
<accession>A0ABS7HGT9</accession>
<sequence>MQEEQKSRSGKMFFLVAVGLIFAGILATVLLANGQRNLRHLLAYLGHPDLLATDEPAPKQVKVIRSKSVRLPPARMVLPVYAFSDLKAPQQQFIRLIQSDPRSLCERLKAGGFGDLGWTISSGNKDNWECSSSVDLPPRADSMTQSSIFILIKGDGENRVTSFRVKLNIEDAADAVEVADLAGKAATIFLNQVRWENPGEIIRKIHALEDFDIRNFGSRIQFKREFGETPRYNFLANQIRKRGQSTPGDIFFDRTKWFLLSGSDGLPMIDGMMAGESADGLTLTAPEKTAP</sequence>
<feature type="transmembrane region" description="Helical" evidence="1">
    <location>
        <begin position="12"/>
        <end position="32"/>
    </location>
</feature>
<proteinExistence type="predicted"/>
<keyword evidence="1" id="KW-0472">Membrane</keyword>
<evidence type="ECO:0008006" key="4">
    <source>
        <dbReference type="Google" id="ProtNLM"/>
    </source>
</evidence>
<keyword evidence="1" id="KW-0812">Transmembrane</keyword>
<comment type="caution">
    <text evidence="2">The sequence shown here is derived from an EMBL/GenBank/DDBJ whole genome shotgun (WGS) entry which is preliminary data.</text>
</comment>
<dbReference type="EMBL" id="JAEUAO010000008">
    <property type="protein sequence ID" value="MBW9066340.1"/>
    <property type="molecule type" value="Genomic_DNA"/>
</dbReference>
<reference evidence="2 3" key="1">
    <citation type="journal article" date="2021" name="MBio">
        <title>Poor Competitiveness of Bradyrhizobium in Pigeon Pea Root Colonization in Indian Soils.</title>
        <authorList>
            <person name="Chalasani D."/>
            <person name="Basu A."/>
            <person name="Pullabhotla S.V.S.R.N."/>
            <person name="Jorrin B."/>
            <person name="Neal A.L."/>
            <person name="Poole P.S."/>
            <person name="Podile A.R."/>
            <person name="Tkacz A."/>
        </authorList>
    </citation>
    <scope>NUCLEOTIDE SEQUENCE [LARGE SCALE GENOMIC DNA]</scope>
    <source>
        <strain evidence="2 3">HU44</strain>
    </source>
</reference>
<dbReference type="Proteomes" id="UP000757604">
    <property type="component" value="Unassembled WGS sequence"/>
</dbReference>
<organism evidence="2 3">
    <name type="scientific">Rhizobium herbae</name>
    <dbReference type="NCBI Taxonomy" id="508661"/>
    <lineage>
        <taxon>Bacteria</taxon>
        <taxon>Pseudomonadati</taxon>
        <taxon>Pseudomonadota</taxon>
        <taxon>Alphaproteobacteria</taxon>
        <taxon>Hyphomicrobiales</taxon>
        <taxon>Rhizobiaceae</taxon>
        <taxon>Rhizobium/Agrobacterium group</taxon>
        <taxon>Rhizobium</taxon>
    </lineage>
</organism>
<evidence type="ECO:0000313" key="2">
    <source>
        <dbReference type="EMBL" id="MBW9066340.1"/>
    </source>
</evidence>
<dbReference type="Pfam" id="PF19495">
    <property type="entry name" value="DUF6030"/>
    <property type="match status" value="1"/>
</dbReference>